<evidence type="ECO:0000313" key="2">
    <source>
        <dbReference type="Proteomes" id="UP001607303"/>
    </source>
</evidence>
<dbReference type="AlphaFoldDB" id="A0ABD2AVE7"/>
<protein>
    <submittedName>
        <fullName evidence="1">Uncharacterized protein</fullName>
    </submittedName>
</protein>
<keyword evidence="2" id="KW-1185">Reference proteome</keyword>
<evidence type="ECO:0000313" key="1">
    <source>
        <dbReference type="EMBL" id="KAL2724592.1"/>
    </source>
</evidence>
<dbReference type="EMBL" id="JAYRBN010000112">
    <property type="protein sequence ID" value="KAL2724592.1"/>
    <property type="molecule type" value="Genomic_DNA"/>
</dbReference>
<name>A0ABD2AVE7_VESMC</name>
<comment type="caution">
    <text evidence="1">The sequence shown here is derived from an EMBL/GenBank/DDBJ whole genome shotgun (WGS) entry which is preliminary data.</text>
</comment>
<sequence>MNFTTKICNGVIYRNKVSLHIYFAYLKNFDKLPRKNREELTKKDEQPFNNIQYNVIIKTYSLKYINNSDDGDWLCNLMVRFDYISHSRDIFYPFL</sequence>
<reference evidence="1 2" key="1">
    <citation type="journal article" date="2024" name="Ann. Entomol. Soc. Am.">
        <title>Genomic analyses of the southern and eastern yellowjacket wasps (Hymenoptera: Vespidae) reveal evolutionary signatures of social life.</title>
        <authorList>
            <person name="Catto M.A."/>
            <person name="Caine P.B."/>
            <person name="Orr S.E."/>
            <person name="Hunt B.G."/>
            <person name="Goodisman M.A.D."/>
        </authorList>
    </citation>
    <scope>NUCLEOTIDE SEQUENCE [LARGE SCALE GENOMIC DNA]</scope>
    <source>
        <strain evidence="1">232</strain>
        <tissue evidence="1">Head and thorax</tissue>
    </source>
</reference>
<proteinExistence type="predicted"/>
<gene>
    <name evidence="1" type="ORF">V1477_018453</name>
</gene>
<dbReference type="Proteomes" id="UP001607303">
    <property type="component" value="Unassembled WGS sequence"/>
</dbReference>
<accession>A0ABD2AVE7</accession>
<organism evidence="1 2">
    <name type="scientific">Vespula maculifrons</name>
    <name type="common">Eastern yellow jacket</name>
    <name type="synonym">Wasp</name>
    <dbReference type="NCBI Taxonomy" id="7453"/>
    <lineage>
        <taxon>Eukaryota</taxon>
        <taxon>Metazoa</taxon>
        <taxon>Ecdysozoa</taxon>
        <taxon>Arthropoda</taxon>
        <taxon>Hexapoda</taxon>
        <taxon>Insecta</taxon>
        <taxon>Pterygota</taxon>
        <taxon>Neoptera</taxon>
        <taxon>Endopterygota</taxon>
        <taxon>Hymenoptera</taxon>
        <taxon>Apocrita</taxon>
        <taxon>Aculeata</taxon>
        <taxon>Vespoidea</taxon>
        <taxon>Vespidae</taxon>
        <taxon>Vespinae</taxon>
        <taxon>Vespula</taxon>
    </lineage>
</organism>